<evidence type="ECO:0000313" key="11">
    <source>
        <dbReference type="Proteomes" id="UP000283765"/>
    </source>
</evidence>
<evidence type="ECO:0000313" key="8">
    <source>
        <dbReference type="Proteomes" id="UP000261052"/>
    </source>
</evidence>
<reference evidence="8 9" key="1">
    <citation type="submission" date="2018-08" db="EMBL/GenBank/DDBJ databases">
        <title>A genome reference for cultivated species of the human gut microbiota.</title>
        <authorList>
            <person name="Zou Y."/>
            <person name="Xue W."/>
            <person name="Luo G."/>
        </authorList>
    </citation>
    <scope>NUCLEOTIDE SEQUENCE [LARGE SCALE GENOMIC DNA]</scope>
    <source>
        <strain evidence="5 11">AF17-27</strain>
        <strain evidence="4 9">AF25-15</strain>
        <strain evidence="7 12">AM16-11</strain>
        <strain evidence="6 10">AM48-7</strain>
        <strain evidence="3 8">TF11-15AC</strain>
    </source>
</reference>
<proteinExistence type="predicted"/>
<evidence type="ECO:0000313" key="4">
    <source>
        <dbReference type="EMBL" id="RGR52806.1"/>
    </source>
</evidence>
<dbReference type="AlphaFoldDB" id="A0A395UXI8"/>
<sequence>MDAKEKGAMGETVVYREIVSMLGELDFECKVIQNARFPFESVYGERGYITAEIDIVVFTPYLIFLFEVKNEKYKKFDYKEPLWNLMDDEPVSNPIEQNHTHKEVFCSELKIPREQVITVEVLLENGCVPNMPSVYPNDYVFSLDDIKNKLVYLLATTSDGIQKMEVIYKQFIDMLKKHNISEEEHINLLKRTEKIETRIRNVIGYINLHRTDVVHCTCCNVGKLYFKDKNYRSTNESERASKHFFLGCSNYGNKKIKCEAGLIYVDKNKDSSLFKEIKPDSIAHRNNWGDEKVTKTILDEIESLNSTNQNLCIELESVKKENEQLKEALSESKRKNDNQEKKIMNCSAEIEKVKRLEEKLSCFKKIFGRIYFLKD</sequence>
<accession>A0A395UXI8</accession>
<dbReference type="Proteomes" id="UP000283431">
    <property type="component" value="Unassembled WGS sequence"/>
</dbReference>
<evidence type="ECO:0000313" key="10">
    <source>
        <dbReference type="Proteomes" id="UP000283431"/>
    </source>
</evidence>
<evidence type="ECO:0000259" key="2">
    <source>
        <dbReference type="Pfam" id="PF08378"/>
    </source>
</evidence>
<dbReference type="EMBL" id="QRKN01000007">
    <property type="protein sequence ID" value="RHI21606.1"/>
    <property type="molecule type" value="Genomic_DNA"/>
</dbReference>
<keyword evidence="1" id="KW-0175">Coiled coil</keyword>
<dbReference type="EMBL" id="QSQP01000016">
    <property type="protein sequence ID" value="RGK41377.1"/>
    <property type="molecule type" value="Genomic_DNA"/>
</dbReference>
<evidence type="ECO:0000313" key="6">
    <source>
        <dbReference type="EMBL" id="RGZ76557.1"/>
    </source>
</evidence>
<evidence type="ECO:0000313" key="9">
    <source>
        <dbReference type="Proteomes" id="UP000266066"/>
    </source>
</evidence>
<dbReference type="EMBL" id="QSEN01000002">
    <property type="protein sequence ID" value="RGZ76557.1"/>
    <property type="molecule type" value="Genomic_DNA"/>
</dbReference>
<dbReference type="Proteomes" id="UP000285865">
    <property type="component" value="Unassembled WGS sequence"/>
</dbReference>
<evidence type="ECO:0000313" key="3">
    <source>
        <dbReference type="EMBL" id="RGK41377.1"/>
    </source>
</evidence>
<dbReference type="EMBL" id="QRXR01000016">
    <property type="protein sequence ID" value="RGU22835.1"/>
    <property type="molecule type" value="Genomic_DNA"/>
</dbReference>
<feature type="domain" description="NERD" evidence="2">
    <location>
        <begin position="6"/>
        <end position="118"/>
    </location>
</feature>
<dbReference type="Proteomes" id="UP000283765">
    <property type="component" value="Unassembled WGS sequence"/>
</dbReference>
<dbReference type="Proteomes" id="UP000261052">
    <property type="component" value="Unassembled WGS sequence"/>
</dbReference>
<protein>
    <recommendedName>
        <fullName evidence="2">NERD domain-containing protein</fullName>
    </recommendedName>
</protein>
<evidence type="ECO:0000256" key="1">
    <source>
        <dbReference type="SAM" id="Coils"/>
    </source>
</evidence>
<gene>
    <name evidence="7" type="ORF">DW172_09975</name>
    <name evidence="6" type="ORF">DW975_01690</name>
    <name evidence="5" type="ORF">DWW89_10875</name>
    <name evidence="4" type="ORF">DWY38_13335</name>
    <name evidence="3" type="ORF">DXD13_12130</name>
</gene>
<evidence type="ECO:0000313" key="12">
    <source>
        <dbReference type="Proteomes" id="UP000285865"/>
    </source>
</evidence>
<dbReference type="InterPro" id="IPR011528">
    <property type="entry name" value="NERD"/>
</dbReference>
<evidence type="ECO:0000313" key="5">
    <source>
        <dbReference type="EMBL" id="RGU22835.1"/>
    </source>
</evidence>
<dbReference type="RefSeq" id="WP_117686448.1">
    <property type="nucleotide sequence ID" value="NZ_QRKN01000007.1"/>
</dbReference>
<comment type="caution">
    <text evidence="4">The sequence shown here is derived from an EMBL/GenBank/DDBJ whole genome shotgun (WGS) entry which is preliminary data.</text>
</comment>
<evidence type="ECO:0000313" key="7">
    <source>
        <dbReference type="EMBL" id="RHI21606.1"/>
    </source>
</evidence>
<name>A0A395UXI8_9FIRM</name>
<dbReference type="EMBL" id="QRUJ01000018">
    <property type="protein sequence ID" value="RGR52806.1"/>
    <property type="molecule type" value="Genomic_DNA"/>
</dbReference>
<dbReference type="Pfam" id="PF08378">
    <property type="entry name" value="NERD"/>
    <property type="match status" value="1"/>
</dbReference>
<dbReference type="Proteomes" id="UP000266066">
    <property type="component" value="Unassembled WGS sequence"/>
</dbReference>
<feature type="coiled-coil region" evidence="1">
    <location>
        <begin position="301"/>
        <end position="356"/>
    </location>
</feature>
<organism evidence="4 9">
    <name type="scientific">Agathobacter rectalis</name>
    <dbReference type="NCBI Taxonomy" id="39491"/>
    <lineage>
        <taxon>Bacteria</taxon>
        <taxon>Bacillati</taxon>
        <taxon>Bacillota</taxon>
        <taxon>Clostridia</taxon>
        <taxon>Lachnospirales</taxon>
        <taxon>Lachnospiraceae</taxon>
        <taxon>Agathobacter</taxon>
    </lineage>
</organism>